<dbReference type="Proteomes" id="UP001148737">
    <property type="component" value="Unassembled WGS sequence"/>
</dbReference>
<reference evidence="1" key="1">
    <citation type="submission" date="2022-07" db="EMBL/GenBank/DDBJ databases">
        <title>Genome Sequence of Lecanicillium saksenae.</title>
        <authorList>
            <person name="Buettner E."/>
        </authorList>
    </citation>
    <scope>NUCLEOTIDE SEQUENCE</scope>
    <source>
        <strain evidence="1">VT-O1</strain>
    </source>
</reference>
<evidence type="ECO:0000313" key="1">
    <source>
        <dbReference type="EMBL" id="KAJ3496270.1"/>
    </source>
</evidence>
<sequence length="588" mass="65959">MSRSAVPSADSSPASFHTAVESEPSHRSTAASSPLRSQHSSFRDVRPLPRELQAHCQIFLEEQLCTPRLLVLKGKNELSLTGIADTGAINLYNSLLGAGSSRRRRNSRPVHIPPPNHLAVLNTLLVHPVYTNRAETQSHEVATLALSYLRSLLEVVGPVNANLRAAFQFYSTPRWQRRPNYSSDAGLSDDSQDERERNQISGSLANENSVWSRGQDFWSTVGWAFNCSTLYPQRWRYWKRWLEFMLDVLQVDWTERERLDLDAHEANGGSGAVPTTMRQESILFMYMEQKNGPQGGFKAIMKALFADGGSLSASSFHEVFDKEPRGRYNETKKRKRDDRVDVENDKFGDYLDDDPFSSGASEPPTPEKPRCMRKASSFGATFPGLTETIPLRLRLFKLLSAATFTLHKHSDVDRLYDAYASSLKVVPLDMFALFVAQRRNPLPPDLHVTLIKVLFSFLLPSSYKDPHKVDPEGEAEARLSTAMLEHCYVLHPANTIGIEDNAKLSLVVEASIQLLWACNALEYSESFAAAVHKGIEARSNKIKRKRTGRAKLDQDDGLATEMLDASADRLHILLNMLQSMAREEEAVA</sequence>
<gene>
    <name evidence="1" type="ORF">NLG97_g2782</name>
</gene>
<organism evidence="1 2">
    <name type="scientific">Lecanicillium saksenae</name>
    <dbReference type="NCBI Taxonomy" id="468837"/>
    <lineage>
        <taxon>Eukaryota</taxon>
        <taxon>Fungi</taxon>
        <taxon>Dikarya</taxon>
        <taxon>Ascomycota</taxon>
        <taxon>Pezizomycotina</taxon>
        <taxon>Sordariomycetes</taxon>
        <taxon>Hypocreomycetidae</taxon>
        <taxon>Hypocreales</taxon>
        <taxon>Cordycipitaceae</taxon>
        <taxon>Lecanicillium</taxon>
    </lineage>
</organism>
<keyword evidence="2" id="KW-1185">Reference proteome</keyword>
<comment type="caution">
    <text evidence="1">The sequence shown here is derived from an EMBL/GenBank/DDBJ whole genome shotgun (WGS) entry which is preliminary data.</text>
</comment>
<dbReference type="EMBL" id="JANAKD010000205">
    <property type="protein sequence ID" value="KAJ3496270.1"/>
    <property type="molecule type" value="Genomic_DNA"/>
</dbReference>
<protein>
    <submittedName>
        <fullName evidence="1">Uncharacterized protein</fullName>
    </submittedName>
</protein>
<accession>A0ACC1R380</accession>
<name>A0ACC1R380_9HYPO</name>
<proteinExistence type="predicted"/>
<evidence type="ECO:0000313" key="2">
    <source>
        <dbReference type="Proteomes" id="UP001148737"/>
    </source>
</evidence>